<dbReference type="GO" id="GO:0016832">
    <property type="term" value="F:aldehyde-lyase activity"/>
    <property type="evidence" value="ECO:0007669"/>
    <property type="project" value="TreeGrafter"/>
</dbReference>
<dbReference type="PANTHER" id="PTHR30502">
    <property type="entry name" value="2-KETO-3-DEOXY-L-RHAMNONATE ALDOLASE"/>
    <property type="match status" value="1"/>
</dbReference>
<feature type="domain" description="HpcH/HpaI aldolase/citrate lyase" evidence="4">
    <location>
        <begin position="10"/>
        <end position="153"/>
    </location>
</feature>
<organism evidence="5 6">
    <name type="scientific">Photobacterium angustum (strain S14 / CCUG 15956)</name>
    <name type="common">Vibrio sp. (strain S14 / CCUG 15956)</name>
    <dbReference type="NCBI Taxonomy" id="314292"/>
    <lineage>
        <taxon>Bacteria</taxon>
        <taxon>Pseudomonadati</taxon>
        <taxon>Pseudomonadota</taxon>
        <taxon>Gammaproteobacteria</taxon>
        <taxon>Vibrionales</taxon>
        <taxon>Vibrionaceae</taxon>
        <taxon>Photobacterium</taxon>
    </lineage>
</organism>
<gene>
    <name evidence="5" type="ORF">VAS14_06338</name>
</gene>
<evidence type="ECO:0000256" key="1">
    <source>
        <dbReference type="ARBA" id="ARBA00005568"/>
    </source>
</evidence>
<dbReference type="Proteomes" id="UP000001603">
    <property type="component" value="Unassembled WGS sequence"/>
</dbReference>
<keyword evidence="2" id="KW-0479">Metal-binding</keyword>
<dbReference type="Pfam" id="PF03328">
    <property type="entry name" value="HpcH_HpaI"/>
    <property type="match status" value="1"/>
</dbReference>
<name>Q1ZRL0_PHOAS</name>
<dbReference type="OrthoDB" id="278846at2"/>
<dbReference type="InterPro" id="IPR050251">
    <property type="entry name" value="HpcH-HpaI_aldolase"/>
</dbReference>
<dbReference type="SUPFAM" id="SSF51621">
    <property type="entry name" value="Phosphoenolpyruvate/pyruvate domain"/>
    <property type="match status" value="1"/>
</dbReference>
<sequence length="263" mass="29096">MKTMILDNNLDNIKIYDSAGVDRIFIDLEILGKVARQGHLDTVISDHSIDDIYAVKSIINNSSLLVRVNPINSNSQQEIESVIEAGADIIMLPMFKTAGEVQSFIDYIDGRARTCLLIETSEALARIDDILEVPGIDEVHIGLNDLHLSLGLSFMFELLSGSLVEYLIEKLRLKGIPYGVGGISTIGTGTLSADVILKEHVRLGSTQVILSRAFKNHCKSLSSFNHELNMLQRSHSEALQLSQAELLENKLKLQCLVKDILKK</sequence>
<protein>
    <recommendedName>
        <fullName evidence="4">HpcH/HpaI aldolase/citrate lyase domain-containing protein</fullName>
    </recommendedName>
</protein>
<evidence type="ECO:0000313" key="5">
    <source>
        <dbReference type="EMBL" id="EAS65317.1"/>
    </source>
</evidence>
<evidence type="ECO:0000256" key="2">
    <source>
        <dbReference type="ARBA" id="ARBA00022723"/>
    </source>
</evidence>
<dbReference type="Gene3D" id="3.20.20.60">
    <property type="entry name" value="Phosphoenolpyruvate-binding domains"/>
    <property type="match status" value="2"/>
</dbReference>
<dbReference type="GO" id="GO:0005737">
    <property type="term" value="C:cytoplasm"/>
    <property type="evidence" value="ECO:0007669"/>
    <property type="project" value="TreeGrafter"/>
</dbReference>
<dbReference type="EMBL" id="AAOJ01000002">
    <property type="protein sequence ID" value="EAS65317.1"/>
    <property type="molecule type" value="Genomic_DNA"/>
</dbReference>
<dbReference type="eggNOG" id="COG2301">
    <property type="taxonomic scope" value="Bacteria"/>
</dbReference>
<reference evidence="5 6" key="1">
    <citation type="journal article" date="2009" name="Proc. Natl. Acad. Sci. U.S.A.">
        <title>The genomic basis of trophic strategy in marine bacteria.</title>
        <authorList>
            <person name="Lauro F.M."/>
            <person name="McDougald D."/>
            <person name="Thomas T."/>
            <person name="Williams T.J."/>
            <person name="Egan S."/>
            <person name="Rice S."/>
            <person name="DeMaere M.Z."/>
            <person name="Ting L."/>
            <person name="Ertan H."/>
            <person name="Johnson J."/>
            <person name="Ferriera S."/>
            <person name="Lapidus A."/>
            <person name="Anderson I."/>
            <person name="Kyrpides N."/>
            <person name="Munk A.C."/>
            <person name="Detter C."/>
            <person name="Han C.S."/>
            <person name="Brown M.V."/>
            <person name="Robb F.T."/>
            <person name="Kjelleberg S."/>
            <person name="Cavicchioli R."/>
        </authorList>
    </citation>
    <scope>NUCLEOTIDE SEQUENCE [LARGE SCALE GENOMIC DNA]</scope>
    <source>
        <strain evidence="5 6">S14</strain>
    </source>
</reference>
<dbReference type="HOGENOM" id="CLU_087856_0_0_6"/>
<proteinExistence type="inferred from homology"/>
<comment type="caution">
    <text evidence="5">The sequence shown here is derived from an EMBL/GenBank/DDBJ whole genome shotgun (WGS) entry which is preliminary data.</text>
</comment>
<evidence type="ECO:0000259" key="4">
    <source>
        <dbReference type="Pfam" id="PF03328"/>
    </source>
</evidence>
<dbReference type="AlphaFoldDB" id="Q1ZRL0"/>
<evidence type="ECO:0000313" key="6">
    <source>
        <dbReference type="Proteomes" id="UP000001603"/>
    </source>
</evidence>
<dbReference type="InterPro" id="IPR015813">
    <property type="entry name" value="Pyrv/PenolPyrv_kinase-like_dom"/>
</dbReference>
<evidence type="ECO:0000256" key="3">
    <source>
        <dbReference type="ARBA" id="ARBA00023239"/>
    </source>
</evidence>
<dbReference type="PANTHER" id="PTHR30502:SF0">
    <property type="entry name" value="PHOSPHOENOLPYRUVATE CARBOXYLASE FAMILY PROTEIN"/>
    <property type="match status" value="1"/>
</dbReference>
<dbReference type="InterPro" id="IPR040442">
    <property type="entry name" value="Pyrv_kinase-like_dom_sf"/>
</dbReference>
<dbReference type="InterPro" id="IPR005000">
    <property type="entry name" value="Aldolase/citrate-lyase_domain"/>
</dbReference>
<comment type="similarity">
    <text evidence="1">Belongs to the HpcH/HpaI aldolase family.</text>
</comment>
<dbReference type="GO" id="GO:0046872">
    <property type="term" value="F:metal ion binding"/>
    <property type="evidence" value="ECO:0007669"/>
    <property type="project" value="UniProtKB-KW"/>
</dbReference>
<accession>Q1ZRL0</accession>
<keyword evidence="3" id="KW-0456">Lyase</keyword>
<dbReference type="RefSeq" id="WP_005369146.1">
    <property type="nucleotide sequence ID" value="NZ_CH902600.1"/>
</dbReference>